<reference evidence="1 2" key="1">
    <citation type="submission" date="2018-02" db="EMBL/GenBank/DDBJ databases">
        <title>Draft genome sequencing of Pseudomonas frederiksbergensis 11-D3.</title>
        <authorList>
            <person name="Zheng B.-X."/>
        </authorList>
    </citation>
    <scope>NUCLEOTIDE SEQUENCE [LARGE SCALE GENOMIC DNA]</scope>
    <source>
        <strain evidence="1 2">11-D3</strain>
    </source>
</reference>
<gene>
    <name evidence="1" type="ORF">C5612_21890</name>
</gene>
<sequence>MPYNPFEIKDLDTNRPENMLDEDKNCVAMSFSRVLGINVHTTINFFLQKGWINSAKKLENDIIVESIAEKLCMGKIYSNTPWGELKTSMAKDVDGRYLAVNTGVHGFNESSSTVGHAFCIIKKGGLGVAGNNAEKKNAPYHSQIAHMHKITVWGPVLWCPYFGIAKPLKK</sequence>
<dbReference type="RefSeq" id="WP_105345458.1">
    <property type="nucleotide sequence ID" value="NZ_PUIN01000013.1"/>
</dbReference>
<evidence type="ECO:0000313" key="2">
    <source>
        <dbReference type="Proteomes" id="UP000239687"/>
    </source>
</evidence>
<evidence type="ECO:0008006" key="3">
    <source>
        <dbReference type="Google" id="ProtNLM"/>
    </source>
</evidence>
<name>A0A2S8HEK8_9PSED</name>
<dbReference type="Proteomes" id="UP000239687">
    <property type="component" value="Unassembled WGS sequence"/>
</dbReference>
<dbReference type="EMBL" id="PUIN01000013">
    <property type="protein sequence ID" value="PQP00612.1"/>
    <property type="molecule type" value="Genomic_DNA"/>
</dbReference>
<evidence type="ECO:0000313" key="1">
    <source>
        <dbReference type="EMBL" id="PQP00612.1"/>
    </source>
</evidence>
<accession>A0A2S8HEK8</accession>
<proteinExistence type="predicted"/>
<comment type="caution">
    <text evidence="1">The sequence shown here is derived from an EMBL/GenBank/DDBJ whole genome shotgun (WGS) entry which is preliminary data.</text>
</comment>
<protein>
    <recommendedName>
        <fullName evidence="3">Peptidase C39-like domain-containing protein</fullName>
    </recommendedName>
</protein>
<organism evidence="1 2">
    <name type="scientific">Pseudomonas frederiksbergensis</name>
    <dbReference type="NCBI Taxonomy" id="104087"/>
    <lineage>
        <taxon>Bacteria</taxon>
        <taxon>Pseudomonadati</taxon>
        <taxon>Pseudomonadota</taxon>
        <taxon>Gammaproteobacteria</taxon>
        <taxon>Pseudomonadales</taxon>
        <taxon>Pseudomonadaceae</taxon>
        <taxon>Pseudomonas</taxon>
    </lineage>
</organism>
<dbReference type="AlphaFoldDB" id="A0A2S8HEK8"/>